<sequence>MACRPLSLAPAPREAREGTPRRWRSASREQDGDGCRNAFWMMALPAAGDDRVRQVDPWPAKLDQSIKPVGNQGHRPSSFSSSSTVERWAGGKEWSRHS</sequence>
<comment type="caution">
    <text evidence="2">The sequence shown here is derived from an EMBL/GenBank/DDBJ whole genome shotgun (WGS) entry which is preliminary data.</text>
</comment>
<evidence type="ECO:0000313" key="3">
    <source>
        <dbReference type="Proteomes" id="UP001231189"/>
    </source>
</evidence>
<name>A0AAD8WJT8_LOLMU</name>
<dbReference type="EMBL" id="JAUUTY010000003">
    <property type="protein sequence ID" value="KAK1662918.1"/>
    <property type="molecule type" value="Genomic_DNA"/>
</dbReference>
<feature type="compositionally biased region" description="Basic and acidic residues" evidence="1">
    <location>
        <begin position="13"/>
        <end position="34"/>
    </location>
</feature>
<organism evidence="2 3">
    <name type="scientific">Lolium multiflorum</name>
    <name type="common">Italian ryegrass</name>
    <name type="synonym">Lolium perenne subsp. multiflorum</name>
    <dbReference type="NCBI Taxonomy" id="4521"/>
    <lineage>
        <taxon>Eukaryota</taxon>
        <taxon>Viridiplantae</taxon>
        <taxon>Streptophyta</taxon>
        <taxon>Embryophyta</taxon>
        <taxon>Tracheophyta</taxon>
        <taxon>Spermatophyta</taxon>
        <taxon>Magnoliopsida</taxon>
        <taxon>Liliopsida</taxon>
        <taxon>Poales</taxon>
        <taxon>Poaceae</taxon>
        <taxon>BOP clade</taxon>
        <taxon>Pooideae</taxon>
        <taxon>Poodae</taxon>
        <taxon>Poeae</taxon>
        <taxon>Poeae Chloroplast Group 2 (Poeae type)</taxon>
        <taxon>Loliodinae</taxon>
        <taxon>Loliinae</taxon>
        <taxon>Lolium</taxon>
    </lineage>
</organism>
<feature type="compositionally biased region" description="Polar residues" evidence="1">
    <location>
        <begin position="74"/>
        <end position="85"/>
    </location>
</feature>
<protein>
    <submittedName>
        <fullName evidence="2">Uncharacterized protein</fullName>
    </submittedName>
</protein>
<proteinExistence type="predicted"/>
<reference evidence="2" key="1">
    <citation type="submission" date="2023-07" db="EMBL/GenBank/DDBJ databases">
        <title>A chromosome-level genome assembly of Lolium multiflorum.</title>
        <authorList>
            <person name="Chen Y."/>
            <person name="Copetti D."/>
            <person name="Kolliker R."/>
            <person name="Studer B."/>
        </authorList>
    </citation>
    <scope>NUCLEOTIDE SEQUENCE</scope>
    <source>
        <strain evidence="2">02402/16</strain>
        <tissue evidence="2">Leaf</tissue>
    </source>
</reference>
<accession>A0AAD8WJT8</accession>
<feature type="region of interest" description="Disordered" evidence="1">
    <location>
        <begin position="1"/>
        <end position="34"/>
    </location>
</feature>
<dbReference type="Proteomes" id="UP001231189">
    <property type="component" value="Unassembled WGS sequence"/>
</dbReference>
<keyword evidence="3" id="KW-1185">Reference proteome</keyword>
<feature type="region of interest" description="Disordered" evidence="1">
    <location>
        <begin position="62"/>
        <end position="98"/>
    </location>
</feature>
<evidence type="ECO:0000313" key="2">
    <source>
        <dbReference type="EMBL" id="KAK1662918.1"/>
    </source>
</evidence>
<evidence type="ECO:0000256" key="1">
    <source>
        <dbReference type="SAM" id="MobiDB-lite"/>
    </source>
</evidence>
<dbReference type="AlphaFoldDB" id="A0AAD8WJT8"/>
<gene>
    <name evidence="2" type="ORF">QYE76_051077</name>
</gene>
<feature type="compositionally biased region" description="Basic and acidic residues" evidence="1">
    <location>
        <begin position="89"/>
        <end position="98"/>
    </location>
</feature>